<sequence length="688" mass="78823">MSLGELISKHELQLSQADDQLYDFYARIESNQINLPTEQFEDSEERGLHSLSLPDLDAKYNELRNVMNELDTLKVVSKDVEELHHLIAKENPNTLDFHRTFQLFATLEVSCTSHTDLIIYQQILKDVAELRLQFSMQLNNYLKSLIPSSKKVRPLVIGEFNQLLERHSIKLEWYTFLKEEWDVMVETLPTSGWKLHQRELEDGDEELELSKAPESSFLQSTLAFIEYINAVDSEAIRRYLNSKLGRVVVETVSKNINRIINDQSEVNAILELTKIDGWQLFPQFDSELSIQDNLKVIYDYHKVDEDIDKIRNIFAEEISLKDWELPLSGEEFSTTEHAENPQPHTGQSGQFATEAPGDVNDDDDGWGDQWDDDAWSGDEAKATKSVPADDESEDNWDDWGDDTQTTAPTSPAKKRKVGQVKKTNCSSHIQVHCTDYPRQLLPLIKDHESSADLISAINALAIQTYPPTTESLLLYNDMFQLSDATGNDKFRNFGIQQWRQTQTAWYQFLGNTLAALNLSDENDNVESLSDDFELDGANLDKVSQIHHWIEGRLSSDLGSTNAHEFKRLMLQSIDYINNRFILEVLNLGSITEFQSAKISAVINHLKNLTVPTIIALAIPTDKVPSVHRLDNLKLLVNRSLNEIMDHFYNGDFYDYTTDELIRMIEQVFINSELRTQSIQEIIEVRTAS</sequence>
<accession>A0A642UL81</accession>
<evidence type="ECO:0000256" key="1">
    <source>
        <dbReference type="SAM" id="MobiDB-lite"/>
    </source>
</evidence>
<reference evidence="3 4" key="1">
    <citation type="submission" date="2019-07" db="EMBL/GenBank/DDBJ databases">
        <title>Genome assembly of two rare yeast pathogens: Diutina rugosa and Trichomonascus ciferrii.</title>
        <authorList>
            <person name="Mixao V."/>
            <person name="Saus E."/>
            <person name="Hansen A."/>
            <person name="Lass-Flor C."/>
            <person name="Gabaldon T."/>
        </authorList>
    </citation>
    <scope>NUCLEOTIDE SEQUENCE [LARGE SCALE GENOMIC DNA]</scope>
    <source>
        <strain evidence="3 4">CBS 613</strain>
    </source>
</reference>
<dbReference type="OrthoDB" id="534815at2759"/>
<dbReference type="Proteomes" id="UP000449547">
    <property type="component" value="Unassembled WGS sequence"/>
</dbReference>
<dbReference type="Gene3D" id="1.10.357.150">
    <property type="match status" value="1"/>
</dbReference>
<dbReference type="InterPro" id="IPR046362">
    <property type="entry name" value="Zw10/DSL1_C_sf"/>
</dbReference>
<dbReference type="GeneID" id="54782128"/>
<dbReference type="InterPro" id="IPR021876">
    <property type="entry name" value="Dsl1_C"/>
</dbReference>
<dbReference type="VEuPathDB" id="FungiDB:DIURU_003477"/>
<evidence type="ECO:0000259" key="2">
    <source>
        <dbReference type="Pfam" id="PF11989"/>
    </source>
</evidence>
<feature type="compositionally biased region" description="Polar residues" evidence="1">
    <location>
        <begin position="342"/>
        <end position="351"/>
    </location>
</feature>
<comment type="caution">
    <text evidence="3">The sequence shown here is derived from an EMBL/GenBank/DDBJ whole genome shotgun (WGS) entry which is preliminary data.</text>
</comment>
<feature type="compositionally biased region" description="Acidic residues" evidence="1">
    <location>
        <begin position="359"/>
        <end position="376"/>
    </location>
</feature>
<evidence type="ECO:0000313" key="3">
    <source>
        <dbReference type="EMBL" id="KAA8901107.1"/>
    </source>
</evidence>
<dbReference type="Pfam" id="PF11989">
    <property type="entry name" value="Dsl1_C"/>
    <property type="match status" value="1"/>
</dbReference>
<dbReference type="EMBL" id="SWFT01000105">
    <property type="protein sequence ID" value="KAA8901107.1"/>
    <property type="molecule type" value="Genomic_DNA"/>
</dbReference>
<proteinExistence type="predicted"/>
<organism evidence="3 4">
    <name type="scientific">Diutina rugosa</name>
    <name type="common">Yeast</name>
    <name type="synonym">Candida rugosa</name>
    <dbReference type="NCBI Taxonomy" id="5481"/>
    <lineage>
        <taxon>Eukaryota</taxon>
        <taxon>Fungi</taxon>
        <taxon>Dikarya</taxon>
        <taxon>Ascomycota</taxon>
        <taxon>Saccharomycotina</taxon>
        <taxon>Pichiomycetes</taxon>
        <taxon>Debaryomycetaceae</taxon>
        <taxon>Diutina</taxon>
    </lineage>
</organism>
<evidence type="ECO:0000313" key="4">
    <source>
        <dbReference type="Proteomes" id="UP000449547"/>
    </source>
</evidence>
<dbReference type="OMA" id="NHLKDIM"/>
<gene>
    <name evidence="3" type="ORF">DIURU_003477</name>
</gene>
<protein>
    <recommendedName>
        <fullName evidence="2">Retrograde transport protein Dsl1 C-terminal domain-containing protein</fullName>
    </recommendedName>
</protein>
<keyword evidence="4" id="KW-1185">Reference proteome</keyword>
<dbReference type="RefSeq" id="XP_034011730.1">
    <property type="nucleotide sequence ID" value="XM_034156243.1"/>
</dbReference>
<feature type="domain" description="Retrograde transport protein Dsl1 C-terminal" evidence="2">
    <location>
        <begin position="541"/>
        <end position="687"/>
    </location>
</feature>
<feature type="compositionally biased region" description="Acidic residues" evidence="1">
    <location>
        <begin position="388"/>
        <end position="401"/>
    </location>
</feature>
<feature type="region of interest" description="Disordered" evidence="1">
    <location>
        <begin position="333"/>
        <end position="419"/>
    </location>
</feature>
<dbReference type="AlphaFoldDB" id="A0A642UL81"/>
<name>A0A642UL81_DIURU</name>